<dbReference type="Pfam" id="PF05598">
    <property type="entry name" value="DUF772"/>
    <property type="match status" value="1"/>
</dbReference>
<dbReference type="EMBL" id="FMAI01000060">
    <property type="protein sequence ID" value="SCB55909.1"/>
    <property type="molecule type" value="Genomic_DNA"/>
</dbReference>
<keyword evidence="3" id="KW-1185">Reference proteome</keyword>
<protein>
    <submittedName>
        <fullName evidence="2">Transposase domain</fullName>
    </submittedName>
</protein>
<reference evidence="3" key="1">
    <citation type="submission" date="2016-08" db="EMBL/GenBank/DDBJ databases">
        <authorList>
            <person name="Varghese N."/>
            <person name="Submissions Spin"/>
        </authorList>
    </citation>
    <scope>NUCLEOTIDE SEQUENCE [LARGE SCALE GENOMIC DNA]</scope>
    <source>
        <strain evidence="3">ERR11</strain>
    </source>
</reference>
<gene>
    <name evidence="2" type="ORF">GA0061098_10607</name>
</gene>
<dbReference type="InterPro" id="IPR008490">
    <property type="entry name" value="Transposase_InsH_N"/>
</dbReference>
<evidence type="ECO:0000313" key="2">
    <source>
        <dbReference type="EMBL" id="SCB55909.1"/>
    </source>
</evidence>
<dbReference type="AlphaFoldDB" id="A0A1C3XUL3"/>
<sequence length="60" mass="6815">MLLQAFYPVRSEQLLLQRLEYDLPFRWFVGIGVDDAVFDDSVFQETRPAAGRAIAGKLLA</sequence>
<evidence type="ECO:0000259" key="1">
    <source>
        <dbReference type="Pfam" id="PF05598"/>
    </source>
</evidence>
<dbReference type="Proteomes" id="UP000199184">
    <property type="component" value="Unassembled WGS sequence"/>
</dbReference>
<name>A0A1C3XUL3_9BRAD</name>
<organism evidence="2 3">
    <name type="scientific">Bradyrhizobium shewense</name>
    <dbReference type="NCBI Taxonomy" id="1761772"/>
    <lineage>
        <taxon>Bacteria</taxon>
        <taxon>Pseudomonadati</taxon>
        <taxon>Pseudomonadota</taxon>
        <taxon>Alphaproteobacteria</taxon>
        <taxon>Hyphomicrobiales</taxon>
        <taxon>Nitrobacteraceae</taxon>
        <taxon>Bradyrhizobium</taxon>
    </lineage>
</organism>
<proteinExistence type="predicted"/>
<accession>A0A1C3XUL3</accession>
<evidence type="ECO:0000313" key="3">
    <source>
        <dbReference type="Proteomes" id="UP000199184"/>
    </source>
</evidence>
<feature type="domain" description="Transposase InsH N-terminal" evidence="1">
    <location>
        <begin position="1"/>
        <end position="47"/>
    </location>
</feature>